<feature type="compositionally biased region" description="Low complexity" evidence="3">
    <location>
        <begin position="7"/>
        <end position="16"/>
    </location>
</feature>
<evidence type="ECO:0000256" key="3">
    <source>
        <dbReference type="SAM" id="MobiDB-lite"/>
    </source>
</evidence>
<dbReference type="InterPro" id="IPR035979">
    <property type="entry name" value="RBD_domain_sf"/>
</dbReference>
<feature type="compositionally biased region" description="Low complexity" evidence="3">
    <location>
        <begin position="144"/>
        <end position="158"/>
    </location>
</feature>
<protein>
    <submittedName>
        <fullName evidence="5">RNA recognition motif 2-domain-containing protein</fullName>
    </submittedName>
</protein>
<dbReference type="Proteomes" id="UP001163846">
    <property type="component" value="Unassembled WGS sequence"/>
</dbReference>
<gene>
    <name evidence="5" type="ORF">F5878DRAFT_720479</name>
</gene>
<feature type="region of interest" description="Disordered" evidence="3">
    <location>
        <begin position="1"/>
        <end position="60"/>
    </location>
</feature>
<feature type="region of interest" description="Disordered" evidence="3">
    <location>
        <begin position="848"/>
        <end position="925"/>
    </location>
</feature>
<organism evidence="5 6">
    <name type="scientific">Lentinula raphanica</name>
    <dbReference type="NCBI Taxonomy" id="153919"/>
    <lineage>
        <taxon>Eukaryota</taxon>
        <taxon>Fungi</taxon>
        <taxon>Dikarya</taxon>
        <taxon>Basidiomycota</taxon>
        <taxon>Agaricomycotina</taxon>
        <taxon>Agaricomycetes</taxon>
        <taxon>Agaricomycetidae</taxon>
        <taxon>Agaricales</taxon>
        <taxon>Marasmiineae</taxon>
        <taxon>Omphalotaceae</taxon>
        <taxon>Lentinula</taxon>
    </lineage>
</organism>
<dbReference type="InterPro" id="IPR034862">
    <property type="entry name" value="Fungal_Mei2-like_RRM3"/>
</dbReference>
<feature type="compositionally biased region" description="Polar residues" evidence="3">
    <location>
        <begin position="880"/>
        <end position="894"/>
    </location>
</feature>
<dbReference type="InterPro" id="IPR012677">
    <property type="entry name" value="Nucleotide-bd_a/b_plait_sf"/>
</dbReference>
<feature type="region of interest" description="Disordered" evidence="3">
    <location>
        <begin position="462"/>
        <end position="500"/>
    </location>
</feature>
<proteinExistence type="predicted"/>
<dbReference type="SUPFAM" id="SSF54928">
    <property type="entry name" value="RNA-binding domain, RBD"/>
    <property type="match status" value="1"/>
</dbReference>
<evidence type="ECO:0000313" key="6">
    <source>
        <dbReference type="Proteomes" id="UP001163846"/>
    </source>
</evidence>
<comment type="caution">
    <text evidence="5">The sequence shown here is derived from an EMBL/GenBank/DDBJ whole genome shotgun (WGS) entry which is preliminary data.</text>
</comment>
<dbReference type="CDD" id="cd12532">
    <property type="entry name" value="RRM3_MEI2_fungi"/>
    <property type="match status" value="1"/>
</dbReference>
<dbReference type="PROSITE" id="PS50102">
    <property type="entry name" value="RRM"/>
    <property type="match status" value="1"/>
</dbReference>
<evidence type="ECO:0000259" key="4">
    <source>
        <dbReference type="PROSITE" id="PS50102"/>
    </source>
</evidence>
<feature type="region of interest" description="Disordered" evidence="3">
    <location>
        <begin position="103"/>
        <end position="175"/>
    </location>
</feature>
<evidence type="ECO:0000313" key="5">
    <source>
        <dbReference type="EMBL" id="KAJ3844678.1"/>
    </source>
</evidence>
<dbReference type="InterPro" id="IPR000504">
    <property type="entry name" value="RRM_dom"/>
</dbReference>
<keyword evidence="6" id="KW-1185">Reference proteome</keyword>
<feature type="domain" description="RRM" evidence="4">
    <location>
        <begin position="732"/>
        <end position="828"/>
    </location>
</feature>
<keyword evidence="1 2" id="KW-0694">RNA-binding</keyword>
<feature type="compositionally biased region" description="Polar residues" evidence="3">
    <location>
        <begin position="483"/>
        <end position="496"/>
    </location>
</feature>
<dbReference type="Gene3D" id="3.30.70.330">
    <property type="match status" value="1"/>
</dbReference>
<dbReference type="Pfam" id="PF04059">
    <property type="entry name" value="RRM_2"/>
    <property type="match status" value="1"/>
</dbReference>
<evidence type="ECO:0000256" key="2">
    <source>
        <dbReference type="PROSITE-ProRule" id="PRU00176"/>
    </source>
</evidence>
<accession>A0AA38PL51</accession>
<reference evidence="5" key="1">
    <citation type="submission" date="2022-08" db="EMBL/GenBank/DDBJ databases">
        <authorList>
            <consortium name="DOE Joint Genome Institute"/>
            <person name="Min B."/>
            <person name="Riley R."/>
            <person name="Sierra-Patev S."/>
            <person name="Naranjo-Ortiz M."/>
            <person name="Looney B."/>
            <person name="Konkel Z."/>
            <person name="Slot J.C."/>
            <person name="Sakamoto Y."/>
            <person name="Steenwyk J.L."/>
            <person name="Rokas A."/>
            <person name="Carro J."/>
            <person name="Camarero S."/>
            <person name="Ferreira P."/>
            <person name="Molpeceres G."/>
            <person name="Ruiz-Duenas F.J."/>
            <person name="Serrano A."/>
            <person name="Henrissat B."/>
            <person name="Drula E."/>
            <person name="Hughes K.W."/>
            <person name="Mata J.L."/>
            <person name="Ishikawa N.K."/>
            <person name="Vargas-Isla R."/>
            <person name="Ushijima S."/>
            <person name="Smith C.A."/>
            <person name="Ahrendt S."/>
            <person name="Andreopoulos W."/>
            <person name="He G."/>
            <person name="Labutti K."/>
            <person name="Lipzen A."/>
            <person name="Ng V."/>
            <person name="Sandor L."/>
            <person name="Barry K."/>
            <person name="Martinez A.T."/>
            <person name="Xiao Y."/>
            <person name="Gibbons J.G."/>
            <person name="Terashima K."/>
            <person name="Hibbett D.S."/>
            <person name="Grigoriev I.V."/>
        </authorList>
    </citation>
    <scope>NUCLEOTIDE SEQUENCE</scope>
    <source>
        <strain evidence="5">TFB9207</strain>
    </source>
</reference>
<sequence>MSPPSPSLSSKHSGSPRLGNQQPIRSLPPRLQHSPSLPNIWFPPHSGPLPTKLDKMPRDDLHLSCDPDSFAKQLSQHAQSNTAKHVKPKPSLVCFREKPQANYPHVKLDTHKLPRRRQQRVENESHKLLTPPLTPSSSIRTTASSVDSSVGPCDSSSSGDHKLETTDIRGDDATGPSRFLRVDNISPDVPQEVVTHAISTSITTIDLARYRADNSLPTPITPSTKDDLQSGRTRLLGNLNPILGHKLNSGSLFLAFHDLREAVAAKKYFDTRENDVFDSCVDLTKAGTGRQRLTCRFLTMDQVTDELGASNFIRSMDASFKLRVEPDIPAGSVTKSVEELDELEHVDKTKQSDLIQTYLETFGDILVFSETTIQDERQNPNPEFKTFHVEFFDRRDTNAAYEALDGMILFGMKIKVSGREDIVKAKDQAESEIMQARTSDQPAIVPFPISRAYDDYVPQFGPPGQFSQTRQPFPINGPLVDDTLQSAPSISSTESRGSPPVFYSSVDHDAGNSGKHPNEGIALDQHRAAQIYYHGPAYPTFNGTPSPGPVIPYFAQTPTLPSISVHPGYLSPPPPPHFSCHGPTHTLPGNAIPFEHDAMFQQMSMPWPIEMMNGIAPYPPSFPVNASPVLGQDPYCWVQGATPRGFAANNASYFSSGTPGAHGVVSPLANDQSPSVQGASSVRADSVHSDKSVPPPTTHLVRNSRTNVGKKDLAESNQLNIRKIEIGEDGRTTVMIKNIPNKMSDKDLIQYIAEVTPRKIDFLYLRMDFKNGCNVGYAFVNFISVQDLLSFAKTRLGQKWNMFSSEKVLQMSYAVYQGKESLVDKFKNSCIMDEREAWQPKIFYSEPGPMQGLRQPFPAPTHQRRKERSSNNKGALFVPGNQNHNALNFSNPFNGPSKRGDLHTNNGHHHNVRSHRRPRPSFAVE</sequence>
<feature type="compositionally biased region" description="Basic residues" evidence="3">
    <location>
        <begin position="906"/>
        <end position="919"/>
    </location>
</feature>
<feature type="compositionally biased region" description="Basic and acidic residues" evidence="3">
    <location>
        <begin position="159"/>
        <end position="172"/>
    </location>
</feature>
<dbReference type="PANTHER" id="PTHR23189">
    <property type="entry name" value="RNA RECOGNITION MOTIF-CONTAINING"/>
    <property type="match status" value="1"/>
</dbReference>
<feature type="compositionally biased region" description="Polar residues" evidence="3">
    <location>
        <begin position="669"/>
        <end position="680"/>
    </location>
</feature>
<dbReference type="AlphaFoldDB" id="A0AA38PL51"/>
<dbReference type="InterPro" id="IPR007201">
    <property type="entry name" value="Mei2-like_Rrm_C"/>
</dbReference>
<evidence type="ECO:0000256" key="1">
    <source>
        <dbReference type="ARBA" id="ARBA00022884"/>
    </source>
</evidence>
<dbReference type="EMBL" id="MU805948">
    <property type="protein sequence ID" value="KAJ3844678.1"/>
    <property type="molecule type" value="Genomic_DNA"/>
</dbReference>
<dbReference type="GO" id="GO:0003723">
    <property type="term" value="F:RNA binding"/>
    <property type="evidence" value="ECO:0007669"/>
    <property type="project" value="UniProtKB-UniRule"/>
</dbReference>
<feature type="region of interest" description="Disordered" evidence="3">
    <location>
        <begin position="664"/>
        <end position="703"/>
    </location>
</feature>
<name>A0AA38PL51_9AGAR</name>